<dbReference type="OrthoDB" id="663527at2"/>
<dbReference type="Proteomes" id="UP000029646">
    <property type="component" value="Unassembled WGS sequence"/>
</dbReference>
<evidence type="ECO:0000313" key="2">
    <source>
        <dbReference type="EMBL" id="GAL71059.1"/>
    </source>
</evidence>
<dbReference type="EMBL" id="BBNY01000068">
    <property type="protein sequence ID" value="GAL90015.1"/>
    <property type="molecule type" value="Genomic_DNA"/>
</dbReference>
<organism evidence="1 4">
    <name type="scientific">Jejuia pallidilutea</name>
    <dbReference type="NCBI Taxonomy" id="504487"/>
    <lineage>
        <taxon>Bacteria</taxon>
        <taxon>Pseudomonadati</taxon>
        <taxon>Bacteroidota</taxon>
        <taxon>Flavobacteriia</taxon>
        <taxon>Flavobacteriales</taxon>
        <taxon>Flavobacteriaceae</taxon>
        <taxon>Jejuia</taxon>
    </lineage>
</organism>
<keyword evidence="5" id="KW-1185">Reference proteome</keyword>
<reference evidence="5" key="1">
    <citation type="journal article" date="2014" name="Genome Announc.">
        <title>Draft Genome Sequence of Marine Flavobacterium Jejuia pallidilutea Strain 11shimoA1 and Pigmentation Mutants.</title>
        <authorList>
            <person name="Takatani N."/>
            <person name="Nakanishi M."/>
            <person name="Meirelles P."/>
            <person name="Mino S."/>
            <person name="Suda W."/>
            <person name="Oshima K."/>
            <person name="Hattori M."/>
            <person name="Ohkuma M."/>
            <person name="Hosokawa M."/>
            <person name="Miyashita K."/>
            <person name="Thompson F.L."/>
            <person name="Niwa A."/>
            <person name="Sawabe T."/>
            <person name="Sawabe T."/>
        </authorList>
    </citation>
    <scope>NUCLEOTIDE SEQUENCE [LARGE SCALE GENOMIC DNA]</scope>
    <source>
        <strain evidence="5">JCM 19538</strain>
    </source>
</reference>
<dbReference type="AlphaFoldDB" id="A0A090WIF9"/>
<evidence type="ECO:0000313" key="4">
    <source>
        <dbReference type="Proteomes" id="UP000029641"/>
    </source>
</evidence>
<dbReference type="eggNOG" id="ENOG50331A0">
    <property type="taxonomic scope" value="Bacteria"/>
</dbReference>
<dbReference type="EMBL" id="BBNR01000009">
    <property type="protein sequence ID" value="GAL67277.1"/>
    <property type="molecule type" value="Genomic_DNA"/>
</dbReference>
<evidence type="ECO:0000313" key="5">
    <source>
        <dbReference type="Proteomes" id="UP000030184"/>
    </source>
</evidence>
<dbReference type="InterPro" id="IPR045607">
    <property type="entry name" value="DUF6452"/>
</dbReference>
<dbReference type="STRING" id="504487.JCM19538_755"/>
<dbReference type="Pfam" id="PF20050">
    <property type="entry name" value="DUF6452"/>
    <property type="match status" value="1"/>
</dbReference>
<dbReference type="RefSeq" id="WP_052414964.1">
    <property type="nucleotide sequence ID" value="NZ_BBNR01000009.1"/>
</dbReference>
<evidence type="ECO:0000313" key="3">
    <source>
        <dbReference type="EMBL" id="GAL90015.1"/>
    </source>
</evidence>
<dbReference type="Proteomes" id="UP000029641">
    <property type="component" value="Unassembled WGS sequence"/>
</dbReference>
<accession>A0A090WIF9</accession>
<proteinExistence type="predicted"/>
<comment type="caution">
    <text evidence="1">The sequence shown here is derived from an EMBL/GenBank/DDBJ whole genome shotgun (WGS) entry which is preliminary data.</text>
</comment>
<name>A0A090WIF9_9FLAO</name>
<evidence type="ECO:0000313" key="1">
    <source>
        <dbReference type="EMBL" id="GAL67277.1"/>
    </source>
</evidence>
<protein>
    <submittedName>
        <fullName evidence="1">Uncharacterized protein</fullName>
    </submittedName>
</protein>
<dbReference type="Proteomes" id="UP000030184">
    <property type="component" value="Unassembled WGS sequence"/>
</dbReference>
<sequence length="186" mass="21071">MKSIKDKMKYIKILIWIFIIALIYVSCERDDLCPESTQTTASLVMETFDVSLPDDSKNVFGLRIEGVDNDGNGIGVLEGYDVVTTNSIVLPLRTDQDVTVYKLHQNYTEDEDGNPNGGNEDILTITYIREDVFVSRACGYRTIFSNVQVRKDVADVDDDEWISLIQAQDDNQIVENEAEAHFILLH</sequence>
<gene>
    <name evidence="1" type="ORF">JCM19301_2629</name>
    <name evidence="2" type="ORF">JCM19302_3014</name>
    <name evidence="3" type="ORF">JCM19538_755</name>
</gene>
<dbReference type="EMBL" id="BBNS01000009">
    <property type="protein sequence ID" value="GAL71059.1"/>
    <property type="molecule type" value="Genomic_DNA"/>
</dbReference>